<evidence type="ECO:0000256" key="7">
    <source>
        <dbReference type="SAM" id="Phobius"/>
    </source>
</evidence>
<feature type="transmembrane region" description="Helical" evidence="7">
    <location>
        <begin position="104"/>
        <end position="123"/>
    </location>
</feature>
<keyword evidence="3" id="KW-1003">Cell membrane</keyword>
<sequence length="232" mass="25575">MLRDFVLLVADWSALSVFLRLCLACIVGILIGIEREYKNKGAGMKTHVLVCVGSAVAMIVSEYLLHQFPEAQADLARIGAQVISGVGFLGVGTIIITGKNEVQGLTTAAGLWVCACIGLAAGAGYVEGTLIALFFVIFTHMVLNRIDHWLRQNAKIFSLYVEFEDKHSVKQLIKKLHTWNCTYSNFQLVKAQEGKFGGAATFTIELDRNMNKKPFIDALEALEFISFVEEIN</sequence>
<dbReference type="Pfam" id="PF02308">
    <property type="entry name" value="MgtC"/>
    <property type="match status" value="1"/>
</dbReference>
<keyword evidence="10" id="KW-1185">Reference proteome</keyword>
<gene>
    <name evidence="9" type="ORF">HMPREF9248_0209</name>
</gene>
<comment type="caution">
    <text evidence="9">The sequence shown here is derived from an EMBL/GenBank/DDBJ whole genome shotgun (WGS) entry which is preliminary data.</text>
</comment>
<dbReference type="PANTHER" id="PTHR33778:SF1">
    <property type="entry name" value="MAGNESIUM TRANSPORTER YHID-RELATED"/>
    <property type="match status" value="1"/>
</dbReference>
<evidence type="ECO:0000313" key="10">
    <source>
        <dbReference type="Proteomes" id="UP000004431"/>
    </source>
</evidence>
<feature type="domain" description="MgtC/SapB/SrpB/YhiD N-terminal" evidence="8">
    <location>
        <begin position="21"/>
        <end position="147"/>
    </location>
</feature>
<comment type="subcellular location">
    <subcellularLocation>
        <location evidence="1">Cell membrane</location>
        <topology evidence="1">Multi-pass membrane protein</topology>
    </subcellularLocation>
</comment>
<dbReference type="PANTHER" id="PTHR33778">
    <property type="entry name" value="PROTEIN MGTC"/>
    <property type="match status" value="1"/>
</dbReference>
<evidence type="ECO:0000256" key="1">
    <source>
        <dbReference type="ARBA" id="ARBA00004651"/>
    </source>
</evidence>
<keyword evidence="6 7" id="KW-0472">Membrane</keyword>
<keyword evidence="4 7" id="KW-0812">Transmembrane</keyword>
<proteinExistence type="inferred from homology"/>
<evidence type="ECO:0000256" key="6">
    <source>
        <dbReference type="ARBA" id="ARBA00023136"/>
    </source>
</evidence>
<dbReference type="InterPro" id="IPR049177">
    <property type="entry name" value="MgtC_SapB_SrpB_YhiD_N"/>
</dbReference>
<feature type="transmembrane region" description="Helical" evidence="7">
    <location>
        <begin position="78"/>
        <end position="97"/>
    </location>
</feature>
<dbReference type="InterPro" id="IPR003416">
    <property type="entry name" value="MgtC/SapB/SrpB/YhiD_fam"/>
</dbReference>
<comment type="similarity">
    <text evidence="2">Belongs to the MgtC/SapB family.</text>
</comment>
<evidence type="ECO:0000259" key="8">
    <source>
        <dbReference type="Pfam" id="PF02308"/>
    </source>
</evidence>
<feature type="transmembrane region" description="Helical" evidence="7">
    <location>
        <begin position="12"/>
        <end position="34"/>
    </location>
</feature>
<accession>A0ABP2IXZ9</accession>
<protein>
    <submittedName>
        <fullName evidence="9">Mg2+ transporter-C family protein</fullName>
    </submittedName>
</protein>
<evidence type="ECO:0000256" key="5">
    <source>
        <dbReference type="ARBA" id="ARBA00022989"/>
    </source>
</evidence>
<feature type="transmembrane region" description="Helical" evidence="7">
    <location>
        <begin position="46"/>
        <end position="66"/>
    </location>
</feature>
<evidence type="ECO:0000256" key="4">
    <source>
        <dbReference type="ARBA" id="ARBA00022692"/>
    </source>
</evidence>
<dbReference type="Proteomes" id="UP000004431">
    <property type="component" value="Unassembled WGS sequence"/>
</dbReference>
<evidence type="ECO:0000313" key="9">
    <source>
        <dbReference type="EMBL" id="EFL43927.1"/>
    </source>
</evidence>
<organism evidence="9 10">
    <name type="scientific">Fannyhessea vaginae PB189-T1-4</name>
    <dbReference type="NCBI Taxonomy" id="866774"/>
    <lineage>
        <taxon>Bacteria</taxon>
        <taxon>Bacillati</taxon>
        <taxon>Actinomycetota</taxon>
        <taxon>Coriobacteriia</taxon>
        <taxon>Coriobacteriales</taxon>
        <taxon>Atopobiaceae</taxon>
        <taxon>Fannyhessea</taxon>
    </lineage>
</organism>
<dbReference type="PRINTS" id="PR01837">
    <property type="entry name" value="MGTCSAPBPROT"/>
</dbReference>
<dbReference type="RefSeq" id="WP_006304379.1">
    <property type="nucleotide sequence ID" value="NZ_AEDQ01000027.1"/>
</dbReference>
<dbReference type="EMBL" id="AEDQ01000027">
    <property type="protein sequence ID" value="EFL43927.1"/>
    <property type="molecule type" value="Genomic_DNA"/>
</dbReference>
<evidence type="ECO:0000256" key="2">
    <source>
        <dbReference type="ARBA" id="ARBA00009298"/>
    </source>
</evidence>
<evidence type="ECO:0000256" key="3">
    <source>
        <dbReference type="ARBA" id="ARBA00022475"/>
    </source>
</evidence>
<reference evidence="9 10" key="1">
    <citation type="submission" date="2010-08" db="EMBL/GenBank/DDBJ databases">
        <authorList>
            <person name="Durkin A.S."/>
            <person name="Madupu R."/>
            <person name="Torralba M."/>
            <person name="Gillis M."/>
            <person name="Methe B."/>
            <person name="Sutton G."/>
            <person name="Nelson K.E."/>
        </authorList>
    </citation>
    <scope>NUCLEOTIDE SEQUENCE [LARGE SCALE GENOMIC DNA]</scope>
    <source>
        <strain evidence="9 10">PB189-T1-4</strain>
    </source>
</reference>
<name>A0ABP2IXZ9_9ACTN</name>
<keyword evidence="5 7" id="KW-1133">Transmembrane helix</keyword>